<feature type="region of interest" description="Disordered" evidence="1">
    <location>
        <begin position="2302"/>
        <end position="2327"/>
    </location>
</feature>
<feature type="compositionally biased region" description="Polar residues" evidence="1">
    <location>
        <begin position="2312"/>
        <end position="2323"/>
    </location>
</feature>
<dbReference type="InterPro" id="IPR016024">
    <property type="entry name" value="ARM-type_fold"/>
</dbReference>
<sequence>MSTPIVPLSEDNPPLNNTILTTSDNQIFASSSEIENLRKLINRAYDNINVHSDIVETTRFEISKQLERYEEELKLESISEKKHQEIVKYLSSLNVVSEPTEEIPTEPLVATVESVEDPFKDTTNVEDANTSAFYPVELDTLELKSHSRDLSQLSPTPTDLTERLERNSTNLSHLSSQTPSVRQSVGFEERVSSSERTKDFSWFGASSHTKTRDHTFQRELDKYLFTESKIHRNGNTVQNNASIAGNPSKSRDQWTSMGNISIGGQTSFAEESSLEKLWSILKKNKNMTSVPYMAEILSELAIPFYQEHINVKDCMLSLDIFEFLRSNFQFDEIGYHSMILWGAHRLTTKHILVKLRAFSIFESIFDSVLNTPEHLLTIPVIHAIIHIIVFVLAISLPAHSSNLVNNEENHRLREKALSFVQILYGNDLLTCMVFRNEGEYISINDSSNLRISDKDSIGKYIVIEGLILCLRHNSFEVRKLVLTLLNDEYFTPSLPHTPYYEHVLNLLFRSASRIMSDPSIAGYNSDMPSGTLPDMIAKLICNRVPADIHLKTLSETYSALARFLITGLLFNQRAHDLTRANDSINSSRHGSQSKSRMQLGYLLDTYLCNFWDSGRKEEMVNAIKELLLREDLRQIVGLYQHLVYEINPSIGAQVLQNTLPDIFVKLSGLTHFTGYSELQELFLRLSVDYPVQFYKPFVSCVRTNSKKKIARFLHLFDSLNQLINPEKLLFRDVDLIVVLLLSNVRKEQPSHTKNEGPQKVKSEQITLGQLVLMQEVIWSIQSLRETKSNSHDREVKRTHRRFLVDLEKKLAKYLMAWAITDGVVIPSIFKTMLCRLFREIRLYSGYTSRPIWMSKIMTWLYQTNTDPTQNDQASQEGDPEEKMTDNSNLGYLKMKEVYEFQEESSATALQSNRSQSYSSSEILNGWSSTGPSTPSFEFTTILWSSGTRVSTRRERKEAADTRVSAEQGVEALDFPTMEQIQNPTEMMGHILRVAPTSKTTLAKAEKLQHETWDLSSRILELFVTVHQCIREEEVIPFLQYIWDYGLADSYQLKLETSAFLLNHFAEKYSITVQSFLREKLYSQNGESKIDAITKLYVTFSQRLRINVQLYVHDASNARPFRNLGSVLPFVPTDLGSPEPTTEIPEWLLQLRNHGTSLKEIQMIQELGWEDESETEQDVDLRKTFTLLPTLYLNSSEPLNDASNSSGVRPVPIVTVPILEIISQELLELAFDKNSSVRAAADNTILYCLRDDPNVFLKLYFERMTNSKISHQQELLSKLLNIVAYHKKGPPEFGFVLFNYLLGYLRWYSRDGKNEGLEIFSYVAPLLAEIVPSTNQLSVREFRKNKLDVYYQPSGQLWFTDGTPNTMFPRGSDMKFSPFDMNPFKVPSEVFFAATVRIGQTHFMSGLAKRYPHEVELMRKMVQLFTPIPWKNIQSSIWDGLDRFPEEEFFPKIAPYFQELFEDQHWDAESSLGLHSISTLQCRAWLRYIEVLFRSVHSTYHDRQEFSRIIAGVNNVLHCHPNDLGLAAQAIILYINTATKFERMFKSSRGYFLFLPALFRSYCEAKTTETIRSSIEYAWGRFYEIHEESFIFQAMGSLIPIILKSFAKSKEFGTHLVKCYFKLMKVLREQPVSDRLGVATSAITSEGDAAIYNMPEVQVKNLTKASTSAAAVLRNTLPHRKSNFTIEDLFKLFMTIIAHDPGSLRAQQFIQILPHLLPLFVKEGHEVKNLVIEGIVALVNVFYKFSRNAKPVSTGDKHDNFESIDGMVYRAANEDMNFEQQSTTFNTNTTRKKNWKQNDHVVIKVEFLQLIQTYAQLGFPLSTVEYESLSAIIKSVLRDYNTIKGFVSSDWIRDFIVETIFPLKNIEEISSAMSIIFKHLAPTLRTYQKSCDFSGILQSITLVVQRYHKRMKSGFYHMLLERFINPSFSIITREEIGERHKHFVTFCDTLVNLFCVMTVYTKVDTFEELNKIILSPITMRRIIIPICLRLDVSPYLVRTSPLFDKEGQQRAIQHWMNIIKFLTRNCLRAVDVLSKLSSLSNLQISSMPEASSTESVTQSLTQHTFSASAMLMLHFIALKITMLRSDCYLAADAGIWADLSHFIHRLASTSQLIDANSDNHQSIWSPKAGSGSHDVPPSPTASILPSPVKGFLPDPSVSLKPFEYVMWSFLEFLTLYQHPTFPYFQSYLHIKLQSNSGVVHFRNTVVKSMSPNRYPGISSPESAYSRPKWKPWGGSRPLVSQGKYSKSDRLTPSPSPFSSSSKPTTPDFSNSPQNENPFQDPPTINIETESNFRQRKNSNLTVNTEPLGLSHHSAPNSPRTPNSVESRRPSFDYVSSSVVTSNKLFDQTLRIIEAIEQYLGINSSMHAPHGRIRSRNQNEAQQQLLDELNLIIEFFPTLFRK</sequence>
<dbReference type="EMBL" id="JASJQH010000252">
    <property type="protein sequence ID" value="KAK9765560.1"/>
    <property type="molecule type" value="Genomic_DNA"/>
</dbReference>
<dbReference type="Pfam" id="PF20262">
    <property type="entry name" value="UNC80_C"/>
    <property type="match status" value="2"/>
</dbReference>
<dbReference type="PANTHER" id="PTHR31781:SF1">
    <property type="entry name" value="PROTEIN UNC-80 HOMOLOG"/>
    <property type="match status" value="1"/>
</dbReference>
<feature type="compositionally biased region" description="Polar residues" evidence="1">
    <location>
        <begin position="168"/>
        <end position="183"/>
    </location>
</feature>
<dbReference type="Proteomes" id="UP001479436">
    <property type="component" value="Unassembled WGS sequence"/>
</dbReference>
<feature type="compositionally biased region" description="Low complexity" evidence="1">
    <location>
        <begin position="2255"/>
        <end position="2268"/>
    </location>
</feature>
<comment type="caution">
    <text evidence="3">The sequence shown here is derived from an EMBL/GenBank/DDBJ whole genome shotgun (WGS) entry which is preliminary data.</text>
</comment>
<proteinExistence type="predicted"/>
<keyword evidence="4" id="KW-1185">Reference proteome</keyword>
<dbReference type="SUPFAM" id="SSF48371">
    <property type="entry name" value="ARM repeat"/>
    <property type="match status" value="1"/>
</dbReference>
<evidence type="ECO:0000256" key="1">
    <source>
        <dbReference type="SAM" id="MobiDB-lite"/>
    </source>
</evidence>
<protein>
    <recommendedName>
        <fullName evidence="2">Protein UNC80 C-terminal domain-containing protein</fullName>
    </recommendedName>
</protein>
<dbReference type="PANTHER" id="PTHR31781">
    <property type="entry name" value="UNC80"/>
    <property type="match status" value="1"/>
</dbReference>
<feature type="region of interest" description="Disordered" evidence="1">
    <location>
        <begin position="866"/>
        <end position="886"/>
    </location>
</feature>
<name>A0ABR2WVN9_9FUNG</name>
<accession>A0ABR2WVN9</accession>
<dbReference type="InterPro" id="IPR046460">
    <property type="entry name" value="UNC80_C"/>
</dbReference>
<feature type="region of interest" description="Disordered" evidence="1">
    <location>
        <begin position="168"/>
        <end position="190"/>
    </location>
</feature>
<gene>
    <name evidence="3" type="ORF">K7432_006009</name>
</gene>
<feature type="domain" description="Protein UNC80 C-terminal" evidence="2">
    <location>
        <begin position="1233"/>
        <end position="1342"/>
    </location>
</feature>
<evidence type="ECO:0000259" key="2">
    <source>
        <dbReference type="Pfam" id="PF20262"/>
    </source>
</evidence>
<reference evidence="3 4" key="1">
    <citation type="submission" date="2023-04" db="EMBL/GenBank/DDBJ databases">
        <title>Genome of Basidiobolus ranarum AG-B5.</title>
        <authorList>
            <person name="Stajich J.E."/>
            <person name="Carter-House D."/>
            <person name="Gryganskyi A."/>
        </authorList>
    </citation>
    <scope>NUCLEOTIDE SEQUENCE [LARGE SCALE GENOMIC DNA]</scope>
    <source>
        <strain evidence="3 4">AG-B5</strain>
    </source>
</reference>
<feature type="region of interest" description="Disordered" evidence="1">
    <location>
        <begin position="2209"/>
        <end position="2284"/>
    </location>
</feature>
<organism evidence="3 4">
    <name type="scientific">Basidiobolus ranarum</name>
    <dbReference type="NCBI Taxonomy" id="34480"/>
    <lineage>
        <taxon>Eukaryota</taxon>
        <taxon>Fungi</taxon>
        <taxon>Fungi incertae sedis</taxon>
        <taxon>Zoopagomycota</taxon>
        <taxon>Entomophthoromycotina</taxon>
        <taxon>Basidiobolomycetes</taxon>
        <taxon>Basidiobolales</taxon>
        <taxon>Basidiobolaceae</taxon>
        <taxon>Basidiobolus</taxon>
    </lineage>
</organism>
<feature type="domain" description="Protein UNC80 C-terminal" evidence="2">
    <location>
        <begin position="1473"/>
        <end position="1637"/>
    </location>
</feature>
<evidence type="ECO:0000313" key="4">
    <source>
        <dbReference type="Proteomes" id="UP001479436"/>
    </source>
</evidence>
<evidence type="ECO:0000313" key="3">
    <source>
        <dbReference type="EMBL" id="KAK9765560.1"/>
    </source>
</evidence>
<feature type="compositionally biased region" description="Polar residues" evidence="1">
    <location>
        <begin position="866"/>
        <end position="875"/>
    </location>
</feature>